<evidence type="ECO:0000256" key="2">
    <source>
        <dbReference type="ARBA" id="ARBA00022516"/>
    </source>
</evidence>
<dbReference type="Pfam" id="PF08518">
    <property type="entry name" value="GIT_SHD"/>
    <property type="match status" value="2"/>
</dbReference>
<protein>
    <recommendedName>
        <fullName evidence="12">Very-long-chain 3-oxoacyl-CoA reductase</fullName>
        <ecNumber evidence="12">1.1.1.330</ecNumber>
    </recommendedName>
    <alternativeName>
        <fullName evidence="12">3-ketoacyl-CoA reductase</fullName>
        <shortName evidence="12">3-ketoreductase</shortName>
        <shortName evidence="12">KAR</shortName>
    </alternativeName>
    <alternativeName>
        <fullName evidence="12">Microsomal beta-keto-reductase</fullName>
    </alternativeName>
</protein>
<dbReference type="CDD" id="cd05356">
    <property type="entry name" value="17beta-HSD1_like_SDR_c"/>
    <property type="match status" value="1"/>
</dbReference>
<dbReference type="EC" id="1.1.1.330" evidence="12"/>
<dbReference type="InterPro" id="IPR036291">
    <property type="entry name" value="NAD(P)-bd_dom_sf"/>
</dbReference>
<dbReference type="PANTHER" id="PTHR43086:SF2">
    <property type="entry name" value="HYDROXYSTEROID DEHYDROGENASE-LIKE PROTEIN 1"/>
    <property type="match status" value="1"/>
</dbReference>
<evidence type="ECO:0000256" key="15">
    <source>
        <dbReference type="SAM" id="Phobius"/>
    </source>
</evidence>
<keyword evidence="3 12" id="KW-0812">Transmembrane</keyword>
<dbReference type="AlphaFoldDB" id="A0A9W8K7C7"/>
<keyword evidence="6 12" id="KW-0521">NADP</keyword>
<keyword evidence="2 12" id="KW-0444">Lipid biosynthesis</keyword>
<keyword evidence="7 12" id="KW-1133">Transmembrane helix</keyword>
<comment type="function">
    <text evidence="12">Component of the microsomal membrane bound fatty acid elongation system, which produces the 26-carbon very long-chain fatty acids (VLCFA) from palmitate. Catalyzes the reduction of the 3-ketoacyl-CoA intermediate that is formed in each cycle of fatty acid elongation. VLCFAs serve as precursors for ceramide and sphingolipids.</text>
</comment>
<dbReference type="PANTHER" id="PTHR43086">
    <property type="entry name" value="VERY-LONG-CHAIN 3-OXOOACYL-COA REDUCTASE"/>
    <property type="match status" value="1"/>
</dbReference>
<evidence type="ECO:0000256" key="7">
    <source>
        <dbReference type="ARBA" id="ARBA00022989"/>
    </source>
</evidence>
<evidence type="ECO:0000256" key="6">
    <source>
        <dbReference type="ARBA" id="ARBA00022857"/>
    </source>
</evidence>
<feature type="domain" description="GIT Spa2 homology (SHD)" evidence="16">
    <location>
        <begin position="481"/>
        <end position="511"/>
    </location>
</feature>
<organism evidence="17 18">
    <name type="scientific">Agrocybe chaxingu</name>
    <dbReference type="NCBI Taxonomy" id="84603"/>
    <lineage>
        <taxon>Eukaryota</taxon>
        <taxon>Fungi</taxon>
        <taxon>Dikarya</taxon>
        <taxon>Basidiomycota</taxon>
        <taxon>Agaricomycotina</taxon>
        <taxon>Agaricomycetes</taxon>
        <taxon>Agaricomycetidae</taxon>
        <taxon>Agaricales</taxon>
        <taxon>Agaricineae</taxon>
        <taxon>Strophariaceae</taxon>
        <taxon>Agrocybe</taxon>
    </lineage>
</organism>
<feature type="compositionally biased region" description="Basic and acidic residues" evidence="14">
    <location>
        <begin position="743"/>
        <end position="752"/>
    </location>
</feature>
<evidence type="ECO:0000256" key="8">
    <source>
        <dbReference type="ARBA" id="ARBA00023002"/>
    </source>
</evidence>
<dbReference type="OrthoDB" id="5545019at2759"/>
<feature type="compositionally biased region" description="Polar residues" evidence="14">
    <location>
        <begin position="755"/>
        <end position="764"/>
    </location>
</feature>
<dbReference type="InterPro" id="IPR020904">
    <property type="entry name" value="Sc_DH/Rdtase_CS"/>
</dbReference>
<sequence>MDASRVTEYASTLLRSKPWLAAALLAFGTFNVARIVYQTLSVLLQIFVLPGKSLKTFGARKGAWAVITGATDGIGKEFALQLAKAGFNTLLVARNQDLLSETAAEIESKYKVQTATHSIDFAKADANEYASFSSSVEGRDIGVLVNNVGKSHAMPVYFIDTPKDEVKDIVSINVNATLRVTYAILPGMVQRKRGLILNIGSFAGSVASPMLATYSGTKAFLSTFSDALGEEVKKDNIVVEHVNTYFVVSKLSKIRKASVMIPNAAPFVRSVLSKIGLACGADYSGRSNTSTPFWSHGLLDYLITFVAVPSLFISYTHRLHKSIRKRALKKAEREAKAQTTALASDTTCSSSKSITLTNHEEATIPCTLPDTHSVLRDLKLPHGVIPTIPGRQRQPPVPTIDYRQVSKTHHEELGKYLASYLAKAPPNSRSTARSKLTRLTIQQFHELSTDVYDELVRRKNEKEAVPFLPVREDFHPKRNQARQKLATLPSTRFEDLSSDVYFELARRYPEFKEDPSGRGSASSTYDDYPAPDFPSNSPPRKTNSRTSGRISADRPPDSGYGSSRKPSVDRRRPSESEFSVGRRSEDNYRRPDDIYAGREESFSAALASRRKPSQDTTRRSEDRERDFGRRPSMASDSTATVNQAPTQSTTATSAVIIPTKSTMEEEYIDIPYGRDARESGVTTIDERDRGPDGRDNGVEEPPDSASDYPSPMSSRSPPAGLGGLAARLKGVEDDDDVVPGNRSGDELYDKYGRSSVDSSRSNGMGSRLMGGRASVSEDAEKMRRDYEFKIATMQTQITNLQRDLGEAAANEKKRQESELRVRNLEEELMGLRQRAEEQSATMRTLQKELDDVREARQREARQAQDDREELAIFRDRCNKLEEEHEFRQSAPDAENVEQLRADMESLLMEVNDLSRRNDELMNSKESDTQLIRELDSQMKEFKRKYELAKTELRSVKATSQFFVQTPKFDKPEDQLPLAPDGGVLDIHITAFLTSIDSLLTAGRSAAPTRVLTPIKRSSDGLNAIAPTWTWKPYVH</sequence>
<feature type="transmembrane region" description="Helical" evidence="15">
    <location>
        <begin position="19"/>
        <end position="37"/>
    </location>
</feature>
<reference evidence="17" key="1">
    <citation type="submission" date="2022-07" db="EMBL/GenBank/DDBJ databases">
        <title>Genome Sequence of Agrocybe chaxingu.</title>
        <authorList>
            <person name="Buettner E."/>
        </authorList>
    </citation>
    <scope>NUCLEOTIDE SEQUENCE</scope>
    <source>
        <strain evidence="17">MP-N11</strain>
    </source>
</reference>
<dbReference type="PRINTS" id="PR00081">
    <property type="entry name" value="GDHRDH"/>
</dbReference>
<comment type="catalytic activity">
    <reaction evidence="12">
        <text>a very-long-chain (3R)-3-hydroxyacyl-CoA + NADP(+) = a very-long-chain 3-oxoacyl-CoA + NADPH + H(+)</text>
        <dbReference type="Rhea" id="RHEA:48680"/>
        <dbReference type="ChEBI" id="CHEBI:15378"/>
        <dbReference type="ChEBI" id="CHEBI:57783"/>
        <dbReference type="ChEBI" id="CHEBI:58349"/>
        <dbReference type="ChEBI" id="CHEBI:85440"/>
        <dbReference type="ChEBI" id="CHEBI:90725"/>
        <dbReference type="EC" id="1.1.1.330"/>
    </reaction>
</comment>
<dbReference type="Pfam" id="PF00106">
    <property type="entry name" value="adh_short"/>
    <property type="match status" value="1"/>
</dbReference>
<dbReference type="InterPro" id="IPR056439">
    <property type="entry name" value="VBS_C3G9"/>
</dbReference>
<feature type="binding site" evidence="12">
    <location>
        <position position="201"/>
    </location>
    <ligand>
        <name>substrate</name>
    </ligand>
</feature>
<feature type="region of interest" description="Disordered" evidence="14">
    <location>
        <begin position="511"/>
        <end position="777"/>
    </location>
</feature>
<dbReference type="GO" id="GO:0045703">
    <property type="term" value="F:ketoreductase activity"/>
    <property type="evidence" value="ECO:0007669"/>
    <property type="project" value="UniProtKB-UniRule"/>
</dbReference>
<dbReference type="EMBL" id="JANKHO010000600">
    <property type="protein sequence ID" value="KAJ3508039.1"/>
    <property type="molecule type" value="Genomic_DNA"/>
</dbReference>
<feature type="compositionally biased region" description="Low complexity" evidence="14">
    <location>
        <begin position="643"/>
        <end position="654"/>
    </location>
</feature>
<dbReference type="GO" id="GO:0141040">
    <property type="term" value="F:very-long-chain 3-oxoacyl-CoA reductase activity"/>
    <property type="evidence" value="ECO:0007669"/>
    <property type="project" value="UniProtKB-EC"/>
</dbReference>
<comment type="caution">
    <text evidence="17">The sequence shown here is derived from an EMBL/GenBank/DDBJ whole genome shotgun (WGS) entry which is preliminary data.</text>
</comment>
<dbReference type="GO" id="GO:0005789">
    <property type="term" value="C:endoplasmic reticulum membrane"/>
    <property type="evidence" value="ECO:0007669"/>
    <property type="project" value="UniProtKB-SubCell"/>
</dbReference>
<dbReference type="Gene3D" id="1.10.287.1490">
    <property type="match status" value="1"/>
</dbReference>
<evidence type="ECO:0000256" key="13">
    <source>
        <dbReference type="SAM" id="Coils"/>
    </source>
</evidence>
<dbReference type="HAMAP" id="MF_03107">
    <property type="entry name" value="3_ketoreductase"/>
    <property type="match status" value="1"/>
</dbReference>
<keyword evidence="5 12" id="KW-0276">Fatty acid metabolism</keyword>
<keyword evidence="4 12" id="KW-0256">Endoplasmic reticulum</keyword>
<evidence type="ECO:0000256" key="4">
    <source>
        <dbReference type="ARBA" id="ARBA00022824"/>
    </source>
</evidence>
<dbReference type="PROSITE" id="PS00061">
    <property type="entry name" value="ADH_SHORT"/>
    <property type="match status" value="1"/>
</dbReference>
<evidence type="ECO:0000256" key="11">
    <source>
        <dbReference type="ARBA" id="ARBA00023160"/>
    </source>
</evidence>
<dbReference type="Proteomes" id="UP001148786">
    <property type="component" value="Unassembled WGS sequence"/>
</dbReference>
<evidence type="ECO:0000313" key="17">
    <source>
        <dbReference type="EMBL" id="KAJ3508039.1"/>
    </source>
</evidence>
<name>A0A9W8K7C7_9AGAR</name>
<keyword evidence="13" id="KW-0175">Coiled coil</keyword>
<dbReference type="FunFam" id="3.40.50.720:FF:000137">
    <property type="entry name" value="Hydroxysteroid (17-beta) dehydrogenase 3"/>
    <property type="match status" value="1"/>
</dbReference>
<evidence type="ECO:0000256" key="12">
    <source>
        <dbReference type="HAMAP-Rule" id="MF_03107"/>
    </source>
</evidence>
<feature type="compositionally biased region" description="Basic and acidic residues" evidence="14">
    <location>
        <begin position="672"/>
        <end position="697"/>
    </location>
</feature>
<keyword evidence="11 12" id="KW-0275">Fatty acid biosynthesis</keyword>
<dbReference type="InterPro" id="IPR002347">
    <property type="entry name" value="SDR_fam"/>
</dbReference>
<dbReference type="GO" id="GO:0030497">
    <property type="term" value="P:fatty acid elongation"/>
    <property type="evidence" value="ECO:0007669"/>
    <property type="project" value="UniProtKB-UniRule"/>
</dbReference>
<evidence type="ECO:0000256" key="9">
    <source>
        <dbReference type="ARBA" id="ARBA00023098"/>
    </source>
</evidence>
<keyword evidence="18" id="KW-1185">Reference proteome</keyword>
<keyword evidence="10 12" id="KW-0472">Membrane</keyword>
<dbReference type="InterPro" id="IPR027533">
    <property type="entry name" value="3_ketoreductase_fungal"/>
</dbReference>
<dbReference type="SMART" id="SM00555">
    <property type="entry name" value="GIT"/>
    <property type="match status" value="2"/>
</dbReference>
<comment type="similarity">
    <text evidence="12">Belongs to the short-chain dehydrogenases/reductases (SDR) family.</text>
</comment>
<evidence type="ECO:0000256" key="5">
    <source>
        <dbReference type="ARBA" id="ARBA00022832"/>
    </source>
</evidence>
<dbReference type="Gene3D" id="3.40.50.720">
    <property type="entry name" value="NAD(P)-binding Rossmann-like Domain"/>
    <property type="match status" value="1"/>
</dbReference>
<gene>
    <name evidence="17" type="ORF">NLJ89_g5970</name>
</gene>
<feature type="active site" description="Proton acceptor" evidence="12">
    <location>
        <position position="214"/>
    </location>
</feature>
<feature type="compositionally biased region" description="Basic and acidic residues" evidence="14">
    <location>
        <begin position="566"/>
        <end position="601"/>
    </location>
</feature>
<dbReference type="InterPro" id="IPR013724">
    <property type="entry name" value="GIT_SHD"/>
</dbReference>
<evidence type="ECO:0000256" key="14">
    <source>
        <dbReference type="SAM" id="MobiDB-lite"/>
    </source>
</evidence>
<feature type="compositionally biased region" description="Polar residues" evidence="14">
    <location>
        <begin position="534"/>
        <end position="549"/>
    </location>
</feature>
<evidence type="ECO:0000259" key="16">
    <source>
        <dbReference type="SMART" id="SM00555"/>
    </source>
</evidence>
<evidence type="ECO:0000313" key="18">
    <source>
        <dbReference type="Proteomes" id="UP001148786"/>
    </source>
</evidence>
<evidence type="ECO:0000256" key="10">
    <source>
        <dbReference type="ARBA" id="ARBA00023136"/>
    </source>
</evidence>
<keyword evidence="8 12" id="KW-0560">Oxidoreductase</keyword>
<dbReference type="SUPFAM" id="SSF51735">
    <property type="entry name" value="NAD(P)-binding Rossmann-fold domains"/>
    <property type="match status" value="1"/>
</dbReference>
<feature type="coiled-coil region" evidence="13">
    <location>
        <begin position="783"/>
        <end position="958"/>
    </location>
</feature>
<comment type="subcellular location">
    <subcellularLocation>
        <location evidence="12">Endoplasmic reticulum membrane</location>
        <topology evidence="12">Single-pass membrane protein</topology>
    </subcellularLocation>
</comment>
<evidence type="ECO:0000256" key="1">
    <source>
        <dbReference type="ARBA" id="ARBA00005194"/>
    </source>
</evidence>
<proteinExistence type="inferred from homology"/>
<keyword evidence="9 12" id="KW-0443">Lipid metabolism</keyword>
<comment type="pathway">
    <text evidence="1">Lipid metabolism; fatty acid biosynthesis.</text>
</comment>
<feature type="domain" description="GIT Spa2 homology (SHD)" evidence="16">
    <location>
        <begin position="432"/>
        <end position="462"/>
    </location>
</feature>
<feature type="compositionally biased region" description="Basic and acidic residues" evidence="14">
    <location>
        <begin position="612"/>
        <end position="629"/>
    </location>
</feature>
<accession>A0A9W8K7C7</accession>
<dbReference type="Pfam" id="PF23742">
    <property type="entry name" value="VBS_C3G9"/>
    <property type="match status" value="1"/>
</dbReference>
<evidence type="ECO:0000256" key="3">
    <source>
        <dbReference type="ARBA" id="ARBA00022692"/>
    </source>
</evidence>